<evidence type="ECO:0000256" key="1">
    <source>
        <dbReference type="SAM" id="MobiDB-lite"/>
    </source>
</evidence>
<dbReference type="RefSeq" id="XP_022343971.1">
    <property type="nucleotide sequence ID" value="XM_022488263.1"/>
</dbReference>
<dbReference type="InterPro" id="IPR050868">
    <property type="entry name" value="ELMO_domain-containing"/>
</dbReference>
<proteinExistence type="predicted"/>
<evidence type="ECO:0000313" key="4">
    <source>
        <dbReference type="RefSeq" id="XP_022343971.1"/>
    </source>
</evidence>
<dbReference type="KEGG" id="cvn:111137036"/>
<name>A0A8B8EVG8_CRAVI</name>
<evidence type="ECO:0000259" key="2">
    <source>
        <dbReference type="PROSITE" id="PS51335"/>
    </source>
</evidence>
<feature type="compositionally biased region" description="Polar residues" evidence="1">
    <location>
        <begin position="111"/>
        <end position="133"/>
    </location>
</feature>
<feature type="region of interest" description="Disordered" evidence="1">
    <location>
        <begin position="223"/>
        <end position="250"/>
    </location>
</feature>
<gene>
    <name evidence="4" type="primary">LOC111137036</name>
</gene>
<dbReference type="AlphaFoldDB" id="A0A8B8EVG8"/>
<sequence>MANIQEEFSIDIDESRSSKSGPPINLFNVDMKYQSIDFTTETSSVEQRITTRDDNSTANRSDTPPAPSLDIFDFDMKYTEDSLEEHGNATENIETVVSTGPNPQFRGFDFTSLSKSKGTENSPNQVQEKTSVVSCDDKKTFQNFDKKVNPSQSPQPSVLMQSVLQKIKTSQKGDGGQVAGRGGHQVVKREEQVTEVQITNSVQKIQETSRTVVIERTLIGKSSEDSDDEFDFDTPATKNSDKSQNLIGQRIPDESDPQVLAKKAPLASGNMDPPVNVVSVPVVISPDTKSVPAFNLSQNIPTLSNQTHAQGAAEKNIAEKFTGHTKTVTEIGHAVLQKVCENGAPSEKVPVKNNMENEWDQVQTIEAGFADENDTKKKESAVTNVPLLSFYEMSEHLGTQDFSGVKDKIRTTIEHHGFSALKNFLFGPPKLNRNLHVERDRIFCIAASVLENGDHIHVRSLQTIYRSLTGSRFDCPRYGNHWEEIGFQGRDPATDLRGVGLLGLLHLVYLLRDAKRQVLASEIYKLSLHPTQNFPFCVMSINLTRIALQALREGCLNRECNKQREVLPLMCDFYTGLYLQMYQIWKSQGKTIKDSGYVLQHVETHGKKHPHAVLKNLEEYLAKKKSGANLDNVNLGEEQFMSVVDSETAGHY</sequence>
<feature type="region of interest" description="Disordered" evidence="1">
    <location>
        <begin position="1"/>
        <end position="25"/>
    </location>
</feature>
<feature type="region of interest" description="Disordered" evidence="1">
    <location>
        <begin position="41"/>
        <end position="71"/>
    </location>
</feature>
<protein>
    <submittedName>
        <fullName evidence="4">Uncharacterized protein LOC111137036</fullName>
    </submittedName>
</protein>
<dbReference type="PANTHER" id="PTHR12771">
    <property type="entry name" value="ENGULFMENT AND CELL MOTILITY"/>
    <property type="match status" value="1"/>
</dbReference>
<dbReference type="PROSITE" id="PS51335">
    <property type="entry name" value="ELMO"/>
    <property type="match status" value="1"/>
</dbReference>
<feature type="domain" description="ELMO" evidence="2">
    <location>
        <begin position="456"/>
        <end position="610"/>
    </location>
</feature>
<feature type="region of interest" description="Disordered" evidence="1">
    <location>
        <begin position="96"/>
        <end position="133"/>
    </location>
</feature>
<dbReference type="Pfam" id="PF04727">
    <property type="entry name" value="ELMO_CED12"/>
    <property type="match status" value="1"/>
</dbReference>
<dbReference type="GeneID" id="111137036"/>
<keyword evidence="3" id="KW-1185">Reference proteome</keyword>
<evidence type="ECO:0000313" key="3">
    <source>
        <dbReference type="Proteomes" id="UP000694844"/>
    </source>
</evidence>
<accession>A0A8B8EVG8</accession>
<dbReference type="OrthoDB" id="266227at2759"/>
<reference evidence="4" key="1">
    <citation type="submission" date="2025-08" db="UniProtKB">
        <authorList>
            <consortium name="RefSeq"/>
        </authorList>
    </citation>
    <scope>IDENTIFICATION</scope>
    <source>
        <tissue evidence="4">Whole sample</tissue>
    </source>
</reference>
<dbReference type="PANTHER" id="PTHR12771:SF2">
    <property type="entry name" value="ELMO DOMAIN-CONTAINING PROTEIN 3"/>
    <property type="match status" value="1"/>
</dbReference>
<dbReference type="Proteomes" id="UP000694844">
    <property type="component" value="Chromosome 5"/>
</dbReference>
<organism evidence="3 4">
    <name type="scientific">Crassostrea virginica</name>
    <name type="common">Eastern oyster</name>
    <dbReference type="NCBI Taxonomy" id="6565"/>
    <lineage>
        <taxon>Eukaryota</taxon>
        <taxon>Metazoa</taxon>
        <taxon>Spiralia</taxon>
        <taxon>Lophotrochozoa</taxon>
        <taxon>Mollusca</taxon>
        <taxon>Bivalvia</taxon>
        <taxon>Autobranchia</taxon>
        <taxon>Pteriomorphia</taxon>
        <taxon>Ostreida</taxon>
        <taxon>Ostreoidea</taxon>
        <taxon>Ostreidae</taxon>
        <taxon>Crassostrea</taxon>
    </lineage>
</organism>
<feature type="compositionally biased region" description="Polar residues" evidence="1">
    <location>
        <begin position="236"/>
        <end position="247"/>
    </location>
</feature>
<dbReference type="InterPro" id="IPR006816">
    <property type="entry name" value="ELMO_dom"/>
</dbReference>